<sequence>MGRTNAARFTHCTTSSTSAAGHPTSPPNGPMSWPCAAALMQPTNAATNPHGTHSMVECRGLPMHHSTCTGQPPMPHPSPTAFCIPTSQPSPTALDT</sequence>
<proteinExistence type="predicted"/>
<keyword evidence="3" id="KW-1185">Reference proteome</keyword>
<feature type="non-terminal residue" evidence="2">
    <location>
        <position position="96"/>
    </location>
</feature>
<protein>
    <submittedName>
        <fullName evidence="2">Uncharacterized protein</fullName>
    </submittedName>
</protein>
<reference evidence="2 3" key="1">
    <citation type="journal article" date="2023" name="Plants (Basel)">
        <title>Bridging the Gap: Combining Genomics and Transcriptomics Approaches to Understand Stylosanthes scabra, an Orphan Legume from the Brazilian Caatinga.</title>
        <authorList>
            <person name="Ferreira-Neto J.R.C."/>
            <person name="da Silva M.D."/>
            <person name="Binneck E."/>
            <person name="de Melo N.F."/>
            <person name="da Silva R.H."/>
            <person name="de Melo A.L.T.M."/>
            <person name="Pandolfi V."/>
            <person name="Bustamante F.O."/>
            <person name="Brasileiro-Vidal A.C."/>
            <person name="Benko-Iseppon A.M."/>
        </authorList>
    </citation>
    <scope>NUCLEOTIDE SEQUENCE [LARGE SCALE GENOMIC DNA]</scope>
    <source>
        <tissue evidence="2">Leaves</tissue>
    </source>
</reference>
<dbReference type="EMBL" id="JASCZI010032963">
    <property type="protein sequence ID" value="MED6128663.1"/>
    <property type="molecule type" value="Genomic_DNA"/>
</dbReference>
<comment type="caution">
    <text evidence="2">The sequence shown here is derived from an EMBL/GenBank/DDBJ whole genome shotgun (WGS) entry which is preliminary data.</text>
</comment>
<evidence type="ECO:0000313" key="3">
    <source>
        <dbReference type="Proteomes" id="UP001341840"/>
    </source>
</evidence>
<evidence type="ECO:0000256" key="1">
    <source>
        <dbReference type="SAM" id="MobiDB-lite"/>
    </source>
</evidence>
<dbReference type="Proteomes" id="UP001341840">
    <property type="component" value="Unassembled WGS sequence"/>
</dbReference>
<organism evidence="2 3">
    <name type="scientific">Stylosanthes scabra</name>
    <dbReference type="NCBI Taxonomy" id="79078"/>
    <lineage>
        <taxon>Eukaryota</taxon>
        <taxon>Viridiplantae</taxon>
        <taxon>Streptophyta</taxon>
        <taxon>Embryophyta</taxon>
        <taxon>Tracheophyta</taxon>
        <taxon>Spermatophyta</taxon>
        <taxon>Magnoliopsida</taxon>
        <taxon>eudicotyledons</taxon>
        <taxon>Gunneridae</taxon>
        <taxon>Pentapetalae</taxon>
        <taxon>rosids</taxon>
        <taxon>fabids</taxon>
        <taxon>Fabales</taxon>
        <taxon>Fabaceae</taxon>
        <taxon>Papilionoideae</taxon>
        <taxon>50 kb inversion clade</taxon>
        <taxon>dalbergioids sensu lato</taxon>
        <taxon>Dalbergieae</taxon>
        <taxon>Pterocarpus clade</taxon>
        <taxon>Stylosanthes</taxon>
    </lineage>
</organism>
<evidence type="ECO:0000313" key="2">
    <source>
        <dbReference type="EMBL" id="MED6128663.1"/>
    </source>
</evidence>
<gene>
    <name evidence="2" type="ORF">PIB30_100097</name>
</gene>
<name>A0ABU6RYE0_9FABA</name>
<feature type="region of interest" description="Disordered" evidence="1">
    <location>
        <begin position="1"/>
        <end position="33"/>
    </location>
</feature>
<accession>A0ABU6RYE0</accession>